<evidence type="ECO:0000256" key="6">
    <source>
        <dbReference type="ARBA" id="ARBA00022692"/>
    </source>
</evidence>
<evidence type="ECO:0000256" key="9">
    <source>
        <dbReference type="ARBA" id="ARBA00022989"/>
    </source>
</evidence>
<dbReference type="GO" id="GO:0016682">
    <property type="term" value="F:oxidoreductase activity, acting on diphenols and related substances as donors, oxygen as acceptor"/>
    <property type="evidence" value="ECO:0007669"/>
    <property type="project" value="TreeGrafter"/>
</dbReference>
<dbReference type="PIRSF" id="PIRSF006446">
    <property type="entry name" value="Cyt_quinol_oxidase_1"/>
    <property type="match status" value="1"/>
</dbReference>
<dbReference type="PATRIC" id="fig|477184.5.peg.592"/>
<feature type="transmembrane region" description="Helical" evidence="12">
    <location>
        <begin position="129"/>
        <end position="152"/>
    </location>
</feature>
<keyword evidence="9 12" id="KW-1133">Transmembrane helix</keyword>
<feature type="transmembrane region" description="Helical" evidence="12">
    <location>
        <begin position="219"/>
        <end position="237"/>
    </location>
</feature>
<feature type="transmembrane region" description="Helical" evidence="12">
    <location>
        <begin position="410"/>
        <end position="432"/>
    </location>
</feature>
<keyword evidence="5 12" id="KW-0349">Heme</keyword>
<evidence type="ECO:0000256" key="10">
    <source>
        <dbReference type="ARBA" id="ARBA00023004"/>
    </source>
</evidence>
<keyword evidence="14" id="KW-1185">Reference proteome</keyword>
<sequence length="447" mass="47779">MDISTLSLARAQFVASLSFLALFLAVSLALAWVLLFFKIRARWSTHGGWTAAYRFWVRIFALAFVLTLAASVPVLIQIGSLWAGLMDKIGNVAGPLLGYGILSVFILKSCFLGVMLFGQRRVSDAAHTLAVLMVAVGQLVAVFWVLALQSWMQTPDGALLVDGRYQVYDWVAVVLNPSVGWRMAVVIVGAALAASFLMMGVTALQALRRPLGDGERSAFKTALVVAVVGAFLQLPVATGAGQMMAKLQPAKAAAAAGFWESGPVPQLVLFGWPDARTHKNVADLTLNNAGGMWLHRNPDGTYQGLDKYSGMLPPVALTFWSLRVAAGMGLLMLAVACVTFLMTFRRGLDPSTLPHWWQRVLCGMMFSGGIAVVAGWWVSVIGLQPFVVNGTITQSEVLGPAASSTVLYGLGGYVLLYGLLLAAFTGMLFHAARYGVVPVRKLSGGAP</sequence>
<dbReference type="GO" id="GO:0005886">
    <property type="term" value="C:plasma membrane"/>
    <property type="evidence" value="ECO:0007669"/>
    <property type="project" value="UniProtKB-SubCell"/>
</dbReference>
<keyword evidence="7 12" id="KW-0479">Metal-binding</keyword>
<keyword evidence="8 12" id="KW-0249">Electron transport</keyword>
<feature type="transmembrane region" description="Helical" evidence="12">
    <location>
        <begin position="356"/>
        <end position="378"/>
    </location>
</feature>
<dbReference type="PANTHER" id="PTHR30365:SF14">
    <property type="entry name" value="CYTOCHROME BD MENAQUINOL OXIDASE SUBUNIT I-RELATED"/>
    <property type="match status" value="1"/>
</dbReference>
<keyword evidence="6 12" id="KW-0812">Transmembrane</keyword>
<evidence type="ECO:0000256" key="1">
    <source>
        <dbReference type="ARBA" id="ARBA00004651"/>
    </source>
</evidence>
<dbReference type="eggNOG" id="COG1271">
    <property type="taxonomic scope" value="Bacteria"/>
</dbReference>
<evidence type="ECO:0000256" key="8">
    <source>
        <dbReference type="ARBA" id="ARBA00022982"/>
    </source>
</evidence>
<feature type="transmembrane region" description="Helical" evidence="12">
    <location>
        <begin position="320"/>
        <end position="344"/>
    </location>
</feature>
<evidence type="ECO:0000256" key="4">
    <source>
        <dbReference type="ARBA" id="ARBA00022475"/>
    </source>
</evidence>
<comment type="similarity">
    <text evidence="2 12">Belongs to the cytochrome ubiquinol oxidase subunit 1 family.</text>
</comment>
<dbReference type="GO" id="GO:0070069">
    <property type="term" value="C:cytochrome complex"/>
    <property type="evidence" value="ECO:0007669"/>
    <property type="project" value="UniProtKB-UniRule"/>
</dbReference>
<evidence type="ECO:0000256" key="11">
    <source>
        <dbReference type="ARBA" id="ARBA00023136"/>
    </source>
</evidence>
<dbReference type="EMBL" id="AGUF01000013">
    <property type="protein sequence ID" value="EHK67846.1"/>
    <property type="molecule type" value="Genomic_DNA"/>
</dbReference>
<evidence type="ECO:0000256" key="12">
    <source>
        <dbReference type="PIRNR" id="PIRNR006446"/>
    </source>
</evidence>
<gene>
    <name evidence="13" type="ORF">KYC_03009</name>
</gene>
<dbReference type="RefSeq" id="WP_008158710.1">
    <property type="nucleotide sequence ID" value="NZ_AGUF01000013.1"/>
</dbReference>
<feature type="transmembrane region" description="Helical" evidence="12">
    <location>
        <begin position="96"/>
        <end position="117"/>
    </location>
</feature>
<keyword evidence="3 12" id="KW-0813">Transport</keyword>
<keyword evidence="10 12" id="KW-0408">Iron</keyword>
<evidence type="ECO:0000256" key="5">
    <source>
        <dbReference type="ARBA" id="ARBA00022617"/>
    </source>
</evidence>
<keyword evidence="11 12" id="KW-0472">Membrane</keyword>
<evidence type="ECO:0000256" key="2">
    <source>
        <dbReference type="ARBA" id="ARBA00009819"/>
    </source>
</evidence>
<organism evidence="13 14">
    <name type="scientific">Achromobacter arsenitoxydans SY8</name>
    <dbReference type="NCBI Taxonomy" id="477184"/>
    <lineage>
        <taxon>Bacteria</taxon>
        <taxon>Pseudomonadati</taxon>
        <taxon>Pseudomonadota</taxon>
        <taxon>Betaproteobacteria</taxon>
        <taxon>Burkholderiales</taxon>
        <taxon>Alcaligenaceae</taxon>
        <taxon>Achromobacter</taxon>
    </lineage>
</organism>
<protein>
    <submittedName>
        <fullName evidence="13">Cytochrome ubiquinol oxidase family protein</fullName>
    </submittedName>
</protein>
<dbReference type="STRING" id="477184.KYC_03009"/>
<dbReference type="PANTHER" id="PTHR30365">
    <property type="entry name" value="CYTOCHROME D UBIQUINOL OXIDASE"/>
    <property type="match status" value="1"/>
</dbReference>
<evidence type="ECO:0000313" key="13">
    <source>
        <dbReference type="EMBL" id="EHK67846.1"/>
    </source>
</evidence>
<evidence type="ECO:0000256" key="3">
    <source>
        <dbReference type="ARBA" id="ARBA00022448"/>
    </source>
</evidence>
<dbReference type="OrthoDB" id="8675262at2"/>
<feature type="transmembrane region" description="Helical" evidence="12">
    <location>
        <begin position="12"/>
        <end position="35"/>
    </location>
</feature>
<evidence type="ECO:0000313" key="14">
    <source>
        <dbReference type="Proteomes" id="UP000003113"/>
    </source>
</evidence>
<reference evidence="13 14" key="1">
    <citation type="journal article" date="2012" name="J. Bacteriol.">
        <title>Genome sequence of the highly efficient arsenite-oxidizing bacterium Achromobacter arsenitoxydans SY8.</title>
        <authorList>
            <person name="Li X."/>
            <person name="Hu Y."/>
            <person name="Gong J."/>
            <person name="Lin Y."/>
            <person name="Johnstone L."/>
            <person name="Rensing C."/>
            <person name="Wang G."/>
        </authorList>
    </citation>
    <scope>NUCLEOTIDE SEQUENCE [LARGE SCALE GENOMIC DNA]</scope>
    <source>
        <strain evidence="13 14">SY8</strain>
    </source>
</reference>
<keyword evidence="4 12" id="KW-1003">Cell membrane</keyword>
<name>H0F1G8_9BURK</name>
<dbReference type="Proteomes" id="UP000003113">
    <property type="component" value="Unassembled WGS sequence"/>
</dbReference>
<dbReference type="GO" id="GO:0009055">
    <property type="term" value="F:electron transfer activity"/>
    <property type="evidence" value="ECO:0007669"/>
    <property type="project" value="UniProtKB-UniRule"/>
</dbReference>
<evidence type="ECO:0000256" key="7">
    <source>
        <dbReference type="ARBA" id="ARBA00022723"/>
    </source>
</evidence>
<dbReference type="Pfam" id="PF01654">
    <property type="entry name" value="Cyt_bd_oxida_I"/>
    <property type="match status" value="1"/>
</dbReference>
<comment type="subcellular location">
    <subcellularLocation>
        <location evidence="12">Cell inner membrane</location>
    </subcellularLocation>
    <subcellularLocation>
        <location evidence="1">Cell membrane</location>
        <topology evidence="1">Multi-pass membrane protein</topology>
    </subcellularLocation>
</comment>
<dbReference type="AlphaFoldDB" id="H0F1G8"/>
<dbReference type="GO" id="GO:0019646">
    <property type="term" value="P:aerobic electron transport chain"/>
    <property type="evidence" value="ECO:0007669"/>
    <property type="project" value="InterPro"/>
</dbReference>
<dbReference type="GO" id="GO:0046872">
    <property type="term" value="F:metal ion binding"/>
    <property type="evidence" value="ECO:0007669"/>
    <property type="project" value="UniProtKB-UniRule"/>
</dbReference>
<dbReference type="GO" id="GO:0020037">
    <property type="term" value="F:heme binding"/>
    <property type="evidence" value="ECO:0007669"/>
    <property type="project" value="TreeGrafter"/>
</dbReference>
<accession>H0F1G8</accession>
<feature type="transmembrane region" description="Helical" evidence="12">
    <location>
        <begin position="183"/>
        <end position="207"/>
    </location>
</feature>
<feature type="transmembrane region" description="Helical" evidence="12">
    <location>
        <begin position="55"/>
        <end position="76"/>
    </location>
</feature>
<comment type="caution">
    <text evidence="13">The sequence shown here is derived from an EMBL/GenBank/DDBJ whole genome shotgun (WGS) entry which is preliminary data.</text>
</comment>
<dbReference type="InterPro" id="IPR002585">
    <property type="entry name" value="Cyt-d_ubiquinol_oxidase_su_1"/>
</dbReference>
<proteinExistence type="inferred from homology"/>